<dbReference type="SUPFAM" id="SSF53850">
    <property type="entry name" value="Periplasmic binding protein-like II"/>
    <property type="match status" value="1"/>
</dbReference>
<dbReference type="Proteomes" id="UP000481037">
    <property type="component" value="Unassembled WGS sequence"/>
</dbReference>
<name>A0A6L5Q9J0_9BURK</name>
<dbReference type="Gene3D" id="3.40.190.10">
    <property type="entry name" value="Periplasmic binding protein-like II"/>
    <property type="match status" value="2"/>
</dbReference>
<proteinExistence type="predicted"/>
<organism evidence="1 2">
    <name type="scientific">Duganella alba</name>
    <dbReference type="NCBI Taxonomy" id="2666081"/>
    <lineage>
        <taxon>Bacteria</taxon>
        <taxon>Pseudomonadati</taxon>
        <taxon>Pseudomonadota</taxon>
        <taxon>Betaproteobacteria</taxon>
        <taxon>Burkholderiales</taxon>
        <taxon>Oxalobacteraceae</taxon>
        <taxon>Telluria group</taxon>
        <taxon>Duganella</taxon>
    </lineage>
</organism>
<dbReference type="AlphaFoldDB" id="A0A6L5Q9J0"/>
<gene>
    <name evidence="1" type="ORF">GJ697_01335</name>
</gene>
<comment type="caution">
    <text evidence="1">The sequence shown here is derived from an EMBL/GenBank/DDBJ whole genome shotgun (WGS) entry which is preliminary data.</text>
</comment>
<sequence>MRRRAFVTGITVSALAGPQAWGAEAHHLIMASVVTDNDGFAARWLALIYHDAFGQLGVTLEIRGFPAARAAAEAAAGNVDGELARSYDYAAVQPTLIRVTEPTLFADTVAYVKRADVRLAPGWEGLRDTRYRVEYRLGYPVMARKLALVVPAGGLTDVRNAETGLRKLVRGRSDIYVDVAYTVDSLLERSEFRGVGIRRAAVLEHGTIHAFLNRRHANLARRLSAVLKKMHDSGQIERYRQQALHQN</sequence>
<evidence type="ECO:0000313" key="1">
    <source>
        <dbReference type="EMBL" id="MRX06474.1"/>
    </source>
</evidence>
<protein>
    <recommendedName>
        <fullName evidence="3">Transporter substrate-binding domain-containing protein</fullName>
    </recommendedName>
</protein>
<accession>A0A6L5Q9J0</accession>
<reference evidence="1 2" key="1">
    <citation type="submission" date="2019-11" db="EMBL/GenBank/DDBJ databases">
        <title>Novel species isolated from a subtropical stream in China.</title>
        <authorList>
            <person name="Lu H."/>
        </authorList>
    </citation>
    <scope>NUCLEOTIDE SEQUENCE [LARGE SCALE GENOMIC DNA]</scope>
    <source>
        <strain evidence="1 2">FT25W</strain>
    </source>
</reference>
<keyword evidence="2" id="KW-1185">Reference proteome</keyword>
<evidence type="ECO:0008006" key="3">
    <source>
        <dbReference type="Google" id="ProtNLM"/>
    </source>
</evidence>
<dbReference type="EMBL" id="WKJM01000001">
    <property type="protein sequence ID" value="MRX06474.1"/>
    <property type="molecule type" value="Genomic_DNA"/>
</dbReference>
<evidence type="ECO:0000313" key="2">
    <source>
        <dbReference type="Proteomes" id="UP000481037"/>
    </source>
</evidence>
<dbReference type="RefSeq" id="WP_154361805.1">
    <property type="nucleotide sequence ID" value="NZ_WKJM01000001.1"/>
</dbReference>